<accession>A0ABU2NWA3</accession>
<keyword evidence="1" id="KW-0472">Membrane</keyword>
<keyword evidence="1" id="KW-0812">Transmembrane</keyword>
<keyword evidence="3" id="KW-1185">Reference proteome</keyword>
<protein>
    <submittedName>
        <fullName evidence="2">Uncharacterized protein</fullName>
    </submittedName>
</protein>
<organism evidence="2 3">
    <name type="scientific">Streptomyces hazeniae</name>
    <dbReference type="NCBI Taxonomy" id="3075538"/>
    <lineage>
        <taxon>Bacteria</taxon>
        <taxon>Bacillati</taxon>
        <taxon>Actinomycetota</taxon>
        <taxon>Actinomycetes</taxon>
        <taxon>Kitasatosporales</taxon>
        <taxon>Streptomycetaceae</taxon>
        <taxon>Streptomyces</taxon>
    </lineage>
</organism>
<comment type="caution">
    <text evidence="2">The sequence shown here is derived from an EMBL/GenBank/DDBJ whole genome shotgun (WGS) entry which is preliminary data.</text>
</comment>
<evidence type="ECO:0000256" key="1">
    <source>
        <dbReference type="SAM" id="Phobius"/>
    </source>
</evidence>
<keyword evidence="1" id="KW-1133">Transmembrane helix</keyword>
<feature type="transmembrane region" description="Helical" evidence="1">
    <location>
        <begin position="64"/>
        <end position="88"/>
    </location>
</feature>
<name>A0ABU2NWA3_9ACTN</name>
<evidence type="ECO:0000313" key="2">
    <source>
        <dbReference type="EMBL" id="MDT0381269.1"/>
    </source>
</evidence>
<evidence type="ECO:0000313" key="3">
    <source>
        <dbReference type="Proteomes" id="UP001183414"/>
    </source>
</evidence>
<dbReference type="RefSeq" id="WP_311674956.1">
    <property type="nucleotide sequence ID" value="NZ_JAVREQ010000021.1"/>
</dbReference>
<proteinExistence type="predicted"/>
<dbReference type="Proteomes" id="UP001183414">
    <property type="component" value="Unassembled WGS sequence"/>
</dbReference>
<dbReference type="EMBL" id="JAVREQ010000021">
    <property type="protein sequence ID" value="MDT0381269.1"/>
    <property type="molecule type" value="Genomic_DNA"/>
</dbReference>
<sequence>MFDVAKAASSQGFDITLLFVVGLGFLVSGIHAIVNARKENGQYLNDMRVIQGFSPRPQEENKTLSWIFGVVSLVAAVGCLSGGLVFVFT</sequence>
<reference evidence="3" key="1">
    <citation type="submission" date="2023-07" db="EMBL/GenBank/DDBJ databases">
        <title>30 novel species of actinomycetes from the DSMZ collection.</title>
        <authorList>
            <person name="Nouioui I."/>
        </authorList>
    </citation>
    <scope>NUCLEOTIDE SEQUENCE [LARGE SCALE GENOMIC DNA]</scope>
    <source>
        <strain evidence="3">DSM 42041</strain>
    </source>
</reference>
<feature type="transmembrane region" description="Helical" evidence="1">
    <location>
        <begin position="12"/>
        <end position="34"/>
    </location>
</feature>
<gene>
    <name evidence="2" type="ORF">RM572_21155</name>
</gene>